<dbReference type="PROSITE" id="PS50021">
    <property type="entry name" value="CH"/>
    <property type="match status" value="1"/>
</dbReference>
<dbReference type="GO" id="GO:0060070">
    <property type="term" value="P:canonical Wnt signaling pathway"/>
    <property type="evidence" value="ECO:0007669"/>
    <property type="project" value="TreeGrafter"/>
</dbReference>
<dbReference type="InterPro" id="IPR015506">
    <property type="entry name" value="Dsh/Dvl-rel"/>
</dbReference>
<name>A0A8E6UIC7_DORPE</name>
<feature type="coiled-coil region" evidence="2">
    <location>
        <begin position="324"/>
        <end position="428"/>
    </location>
</feature>
<dbReference type="Pfam" id="PF00307">
    <property type="entry name" value="CH"/>
    <property type="match status" value="1"/>
</dbReference>
<evidence type="ECO:0000256" key="3">
    <source>
        <dbReference type="SAM" id="MobiDB-lite"/>
    </source>
</evidence>
<feature type="coiled-coil region" evidence="2">
    <location>
        <begin position="266"/>
        <end position="293"/>
    </location>
</feature>
<dbReference type="GO" id="GO:0005829">
    <property type="term" value="C:cytosol"/>
    <property type="evidence" value="ECO:0007669"/>
    <property type="project" value="TreeGrafter"/>
</dbReference>
<dbReference type="FunFam" id="2.40.240.130:FF:000001">
    <property type="entry name" value="Segment polarity protein dishevelled homolog DVL-1"/>
    <property type="match status" value="1"/>
</dbReference>
<keyword evidence="1" id="KW-0879">Wnt signaling pathway</keyword>
<sequence>MTNRMSGSMHILSPSTSQDSSPGSESPTFMEWKQQLHAYEAWVNAQLRKRPSARQVEDLRNDVKDGVALINLIEVVSGTKLENVHMVPSTHSEKKENVERVLQFMSTNHIRMHPMKASDIVEGNLKCIMRLVLALAAHFKPNSVKHQSVAGVISPNRGRSLASIAQSAAVTLATARRFVSRANKHGTSYRDYGPGSHLTTDLASMQARMMRLKSHPANKRPLSTGDTGDFDMDGMPRSRSAGFIHDSEDSVEYGQDCSVVLDQQQYSDLMKEYDDLSDTMKQAKKDILRLQDLLLNGETQDGETPQISAHTDGEFEGYSMTDQLVLLRSRLQQSTELCTELQEQLSKTKLECRELYGIKSGLQQRLSEQESALANSKAESCRAGLDMHSLQSEKTMMLKKLADKDKQLVDLKKEISKKDKEIEDLQFELNPDLLQEKDPSGRNRWFQVRCLQRLQAIRKAETGKTGAEEEVDEIQVLQESVQKLRRSFNDNDCTQLATLDKLEQNVVSLIEKMHYGNIDFMCTQSPSTRHRRTASAASDSRSEAAAATSKAASAAATGQLETKVLYYIDNSETPYLITIPKRLGEITLLDFRKLCGRSEDCRYQFKALDPEFGTVKEELFNDTDLLPGWEGKIVAWVEERKS</sequence>
<reference evidence="6" key="1">
    <citation type="submission" date="2021-01" db="EMBL/GenBank/DDBJ databases">
        <title>Co-option of the Limb Patterning Program in Cephalopod Lens Development.</title>
        <authorList>
            <person name="McCulloch K.J."/>
            <person name="Neal S."/>
            <person name="Napoli F."/>
            <person name="Daly C."/>
            <person name="Coleman J."/>
            <person name="Koenig K.M."/>
        </authorList>
    </citation>
    <scope>NUCLEOTIDE SEQUENCE</scope>
</reference>
<gene>
    <name evidence="6" type="primary">Dix</name>
</gene>
<evidence type="ECO:0000313" key="6">
    <source>
        <dbReference type="EMBL" id="QVQ68748.1"/>
    </source>
</evidence>
<dbReference type="AlphaFoldDB" id="A0A8E6UIC7"/>
<evidence type="ECO:0000256" key="2">
    <source>
        <dbReference type="SAM" id="Coils"/>
    </source>
</evidence>
<feature type="region of interest" description="Disordered" evidence="3">
    <location>
        <begin position="1"/>
        <end position="28"/>
    </location>
</feature>
<dbReference type="SMART" id="SM00021">
    <property type="entry name" value="DAX"/>
    <property type="match status" value="1"/>
</dbReference>
<dbReference type="CDD" id="cd21213">
    <property type="entry name" value="CH_DIXDC1"/>
    <property type="match status" value="1"/>
</dbReference>
<dbReference type="SMART" id="SM00033">
    <property type="entry name" value="CH"/>
    <property type="match status" value="1"/>
</dbReference>
<dbReference type="InterPro" id="IPR001158">
    <property type="entry name" value="DIX"/>
</dbReference>
<evidence type="ECO:0000256" key="1">
    <source>
        <dbReference type="PROSITE-ProRule" id="PRU00069"/>
    </source>
</evidence>
<dbReference type="InterPro" id="IPR001715">
    <property type="entry name" value="CH_dom"/>
</dbReference>
<dbReference type="PANTHER" id="PTHR10878:SF22">
    <property type="entry name" value="DIXIN"/>
    <property type="match status" value="1"/>
</dbReference>
<dbReference type="PANTHER" id="PTHR10878">
    <property type="entry name" value="SEGMENT POLARITY PROTEIN DISHEVELLED"/>
    <property type="match status" value="1"/>
</dbReference>
<feature type="domain" description="Calponin-homology (CH)" evidence="4">
    <location>
        <begin position="33"/>
        <end position="140"/>
    </location>
</feature>
<dbReference type="Pfam" id="PF00778">
    <property type="entry name" value="DIX"/>
    <property type="match status" value="1"/>
</dbReference>
<evidence type="ECO:0000259" key="5">
    <source>
        <dbReference type="PROSITE" id="PS50841"/>
    </source>
</evidence>
<organism evidence="6">
    <name type="scientific">Doryteuthis pealeii</name>
    <name type="common">Longfin inshore squid</name>
    <name type="synonym">Loligo pealeii</name>
    <dbReference type="NCBI Taxonomy" id="1051067"/>
    <lineage>
        <taxon>Eukaryota</taxon>
        <taxon>Metazoa</taxon>
        <taxon>Spiralia</taxon>
        <taxon>Lophotrochozoa</taxon>
        <taxon>Mollusca</taxon>
        <taxon>Cephalopoda</taxon>
        <taxon>Coleoidea</taxon>
        <taxon>Decapodiformes</taxon>
        <taxon>Myopsida</taxon>
        <taxon>Loliginidae</taxon>
        <taxon>Doryteuthis</taxon>
    </lineage>
</organism>
<feature type="compositionally biased region" description="Low complexity" evidence="3">
    <location>
        <begin position="13"/>
        <end position="27"/>
    </location>
</feature>
<proteinExistence type="evidence at transcript level"/>
<feature type="domain" description="DIX" evidence="5">
    <location>
        <begin position="559"/>
        <end position="641"/>
    </location>
</feature>
<accession>A0A8E6UIC7</accession>
<protein>
    <submittedName>
        <fullName evidence="6">Dixin</fullName>
    </submittedName>
</protein>
<dbReference type="PROSITE" id="PS50841">
    <property type="entry name" value="DIX"/>
    <property type="match status" value="1"/>
</dbReference>
<keyword evidence="2" id="KW-0175">Coiled coil</keyword>
<dbReference type="EMBL" id="MZ020519">
    <property type="protein sequence ID" value="QVQ68748.1"/>
    <property type="molecule type" value="mRNA"/>
</dbReference>
<evidence type="ECO:0000259" key="4">
    <source>
        <dbReference type="PROSITE" id="PS50021"/>
    </source>
</evidence>